<organism evidence="1 2">
    <name type="scientific">Caerostris extrusa</name>
    <name type="common">Bark spider</name>
    <name type="synonym">Caerostris bankana</name>
    <dbReference type="NCBI Taxonomy" id="172846"/>
    <lineage>
        <taxon>Eukaryota</taxon>
        <taxon>Metazoa</taxon>
        <taxon>Ecdysozoa</taxon>
        <taxon>Arthropoda</taxon>
        <taxon>Chelicerata</taxon>
        <taxon>Arachnida</taxon>
        <taxon>Araneae</taxon>
        <taxon>Araneomorphae</taxon>
        <taxon>Entelegynae</taxon>
        <taxon>Araneoidea</taxon>
        <taxon>Araneidae</taxon>
        <taxon>Caerostris</taxon>
    </lineage>
</organism>
<dbReference type="AlphaFoldDB" id="A0AAV4P2V1"/>
<evidence type="ECO:0000313" key="1">
    <source>
        <dbReference type="EMBL" id="GIX90893.1"/>
    </source>
</evidence>
<reference evidence="1 2" key="1">
    <citation type="submission" date="2021-06" db="EMBL/GenBank/DDBJ databases">
        <title>Caerostris extrusa draft genome.</title>
        <authorList>
            <person name="Kono N."/>
            <person name="Arakawa K."/>
        </authorList>
    </citation>
    <scope>NUCLEOTIDE SEQUENCE [LARGE SCALE GENOMIC DNA]</scope>
</reference>
<comment type="caution">
    <text evidence="1">The sequence shown here is derived from an EMBL/GenBank/DDBJ whole genome shotgun (WGS) entry which is preliminary data.</text>
</comment>
<dbReference type="Proteomes" id="UP001054945">
    <property type="component" value="Unassembled WGS sequence"/>
</dbReference>
<evidence type="ECO:0000313" key="2">
    <source>
        <dbReference type="Proteomes" id="UP001054945"/>
    </source>
</evidence>
<name>A0AAV4P2V1_CAEEX</name>
<protein>
    <submittedName>
        <fullName evidence="1">Uncharacterized protein</fullName>
    </submittedName>
</protein>
<gene>
    <name evidence="1" type="ORF">CEXT_387441</name>
</gene>
<accession>A0AAV4P2V1</accession>
<sequence length="126" mass="14460">MTLKFPCRNECSAPVPLNRGKRERNRSLLIHSILPLAWRTSRLRNIGKSLYALPLPRHKLRAPGSPEFFSAFCVKSTFRSHLFCCRPHVVIGLDPSEKESSLVISIDRKVTSARTMLLFHNLLLFF</sequence>
<keyword evidence="2" id="KW-1185">Reference proteome</keyword>
<proteinExistence type="predicted"/>
<dbReference type="EMBL" id="BPLR01003974">
    <property type="protein sequence ID" value="GIX90893.1"/>
    <property type="molecule type" value="Genomic_DNA"/>
</dbReference>